<keyword id="KW-0903">Direct protein sequencing</keyword>
<feature type="region of interest" description="Disordered" evidence="1">
    <location>
        <begin position="1"/>
        <end position="27"/>
    </location>
</feature>
<dbReference type="PIR" id="A49236">
    <property type="entry name" value="A49236"/>
</dbReference>
<name>Q9R5D8_PORGN</name>
<reference key="1">
    <citation type="journal article" date="1993" name="Infect. Immun.">
        <title>Purification and characterization of fibroblast-activating factor isolated from Porphyromonas gingivalis W50.</title>
        <authorList>
            <person name="Mihara J."/>
            <person name="Holt S.C."/>
        </authorList>
    </citation>
    <scope>PROTEIN SEQUENCE</scope>
</reference>
<organism>
    <name type="scientific">Porphyromonas gingivalis</name>
    <name type="common">Bacteroides gingivalis</name>
    <dbReference type="NCBI Taxonomy" id="837"/>
    <lineage>
        <taxon>Bacteria</taxon>
        <taxon>Pseudomonadati</taxon>
        <taxon>Bacteroidota</taxon>
        <taxon>Bacteroidia</taxon>
        <taxon>Bacteroidales</taxon>
        <taxon>Porphyromonadaceae</taxon>
        <taxon>Porphyromonas</taxon>
    </lineage>
</organism>
<evidence type="ECO:0000256" key="1">
    <source>
        <dbReference type="SAM" id="MobiDB-lite"/>
    </source>
</evidence>
<accession>Q9R5D8</accession>
<dbReference type="AlphaFoldDB" id="Q9R5D8"/>
<proteinExistence type="evidence at protein level"/>
<protein>
    <submittedName>
        <fullName>Fibroblast-activating factor</fullName>
    </submittedName>
</protein>
<sequence length="27" mass="2841">DEPNQPSTPEAVTKTVTIDASKPETGQ</sequence>